<keyword evidence="1" id="KW-0812">Transmembrane</keyword>
<keyword evidence="1" id="KW-1133">Transmembrane helix</keyword>
<gene>
    <name evidence="2" type="ORF">UFOPK3026_00875</name>
</gene>
<dbReference type="PANTHER" id="PTHR34980">
    <property type="entry name" value="INNER MEMBRANE PROTEIN-RELATED-RELATED"/>
    <property type="match status" value="1"/>
</dbReference>
<evidence type="ECO:0000256" key="1">
    <source>
        <dbReference type="SAM" id="Phobius"/>
    </source>
</evidence>
<reference evidence="2" key="1">
    <citation type="submission" date="2020-05" db="EMBL/GenBank/DDBJ databases">
        <authorList>
            <person name="Chiriac C."/>
            <person name="Salcher M."/>
            <person name="Ghai R."/>
            <person name="Kavagutti S V."/>
        </authorList>
    </citation>
    <scope>NUCLEOTIDE SEQUENCE</scope>
</reference>
<dbReference type="Pfam" id="PF05656">
    <property type="entry name" value="DUF805"/>
    <property type="match status" value="1"/>
</dbReference>
<protein>
    <submittedName>
        <fullName evidence="2">Unannotated protein</fullName>
    </submittedName>
</protein>
<dbReference type="GO" id="GO:0005886">
    <property type="term" value="C:plasma membrane"/>
    <property type="evidence" value="ECO:0007669"/>
    <property type="project" value="TreeGrafter"/>
</dbReference>
<name>A0A6J6YFZ3_9ZZZZ</name>
<accession>A0A6J6YFZ3</accession>
<dbReference type="PANTHER" id="PTHR34980:SF2">
    <property type="entry name" value="INNER MEMBRANE PROTEIN YHAH-RELATED"/>
    <property type="match status" value="1"/>
</dbReference>
<proteinExistence type="predicted"/>
<dbReference type="AlphaFoldDB" id="A0A6J6YFZ3"/>
<sequence length="107" mass="12035">MNFQTAIRSGFQNYANFKGRASRSEYWWWVLFTLLAEIVASAIDSSLGNAASLLTLLPTVAVAVRRMHDTDHKGWWVFAPIFNLVLGLRQGDTIENRFGPPPPPRTS</sequence>
<dbReference type="EMBL" id="CAFAAP010000125">
    <property type="protein sequence ID" value="CAB4807034.1"/>
    <property type="molecule type" value="Genomic_DNA"/>
</dbReference>
<feature type="transmembrane region" description="Helical" evidence="1">
    <location>
        <begin position="49"/>
        <end position="65"/>
    </location>
</feature>
<feature type="transmembrane region" description="Helical" evidence="1">
    <location>
        <begin position="26"/>
        <end position="43"/>
    </location>
</feature>
<evidence type="ECO:0000313" key="2">
    <source>
        <dbReference type="EMBL" id="CAB4807034.1"/>
    </source>
</evidence>
<dbReference type="InterPro" id="IPR008523">
    <property type="entry name" value="DUF805"/>
</dbReference>
<organism evidence="2">
    <name type="scientific">freshwater metagenome</name>
    <dbReference type="NCBI Taxonomy" id="449393"/>
    <lineage>
        <taxon>unclassified sequences</taxon>
        <taxon>metagenomes</taxon>
        <taxon>ecological metagenomes</taxon>
    </lineage>
</organism>
<keyword evidence="1" id="KW-0472">Membrane</keyword>